<reference evidence="4 5" key="1">
    <citation type="submission" date="2016-12" db="EMBL/GenBank/DDBJ databases">
        <title>Draft genome sequences of strains Salinicola socius SMB35, Salinicola sp. MH3R3-1 and Chromohalobacter sp. SMB17 from the Verkhnekamsk potash mining region of Russia.</title>
        <authorList>
            <person name="Mavrodi D.V."/>
            <person name="Olsson B.E."/>
            <person name="Korsakova E.S."/>
            <person name="Pyankova A."/>
            <person name="Mavrodi O.V."/>
            <person name="Plotnikova E.G."/>
        </authorList>
    </citation>
    <scope>NUCLEOTIDE SEQUENCE [LARGE SCALE GENOMIC DNA]</scope>
    <source>
        <strain evidence="4 5">SMB17</strain>
    </source>
</reference>
<evidence type="ECO:0000256" key="2">
    <source>
        <dbReference type="ARBA" id="ARBA00022679"/>
    </source>
</evidence>
<feature type="domain" description="Methyltransferase" evidence="3">
    <location>
        <begin position="47"/>
        <end position="137"/>
    </location>
</feature>
<dbReference type="Gene3D" id="2.20.130.10">
    <property type="entry name" value="CAC2371-like domains"/>
    <property type="match status" value="1"/>
</dbReference>
<dbReference type="Gene3D" id="3.40.50.150">
    <property type="entry name" value="Vaccinia Virus protein VP39"/>
    <property type="match status" value="1"/>
</dbReference>
<evidence type="ECO:0000313" key="5">
    <source>
        <dbReference type="Proteomes" id="UP000186806"/>
    </source>
</evidence>
<gene>
    <name evidence="4" type="ORF">BTW10_06075</name>
</gene>
<comment type="caution">
    <text evidence="4">The sequence shown here is derived from an EMBL/GenBank/DDBJ whole genome shotgun (WGS) entry which is preliminary data.</text>
</comment>
<dbReference type="InterPro" id="IPR041698">
    <property type="entry name" value="Methyltransf_25"/>
</dbReference>
<keyword evidence="1 4" id="KW-0489">Methyltransferase</keyword>
<dbReference type="GO" id="GO:0008168">
    <property type="term" value="F:methyltransferase activity"/>
    <property type="evidence" value="ECO:0007669"/>
    <property type="project" value="UniProtKB-KW"/>
</dbReference>
<evidence type="ECO:0000259" key="3">
    <source>
        <dbReference type="Pfam" id="PF13649"/>
    </source>
</evidence>
<dbReference type="Proteomes" id="UP000186806">
    <property type="component" value="Unassembled WGS sequence"/>
</dbReference>
<evidence type="ECO:0000256" key="1">
    <source>
        <dbReference type="ARBA" id="ARBA00022603"/>
    </source>
</evidence>
<accession>A0A1Q8TEH6</accession>
<dbReference type="EMBL" id="MSDQ01000012">
    <property type="protein sequence ID" value="OLO12087.1"/>
    <property type="molecule type" value="Genomic_DNA"/>
</dbReference>
<dbReference type="CDD" id="cd02440">
    <property type="entry name" value="AdoMet_MTases"/>
    <property type="match status" value="1"/>
</dbReference>
<proteinExistence type="predicted"/>
<dbReference type="PANTHER" id="PTHR43861:SF1">
    <property type="entry name" value="TRANS-ACONITATE 2-METHYLTRANSFERASE"/>
    <property type="match status" value="1"/>
</dbReference>
<organism evidence="4 5">
    <name type="scientific">Chromohalobacter japonicus</name>
    <dbReference type="NCBI Taxonomy" id="223900"/>
    <lineage>
        <taxon>Bacteria</taxon>
        <taxon>Pseudomonadati</taxon>
        <taxon>Pseudomonadota</taxon>
        <taxon>Gammaproteobacteria</taxon>
        <taxon>Oceanospirillales</taxon>
        <taxon>Halomonadaceae</taxon>
        <taxon>Chromohalobacter</taxon>
    </lineage>
</organism>
<dbReference type="SUPFAM" id="SSF53335">
    <property type="entry name" value="S-adenosyl-L-methionine-dependent methyltransferases"/>
    <property type="match status" value="1"/>
</dbReference>
<dbReference type="GO" id="GO:0032259">
    <property type="term" value="P:methylation"/>
    <property type="evidence" value="ECO:0007669"/>
    <property type="project" value="UniProtKB-KW"/>
</dbReference>
<dbReference type="PANTHER" id="PTHR43861">
    <property type="entry name" value="TRANS-ACONITATE 2-METHYLTRANSFERASE-RELATED"/>
    <property type="match status" value="1"/>
</dbReference>
<dbReference type="RefSeq" id="WP_075368639.1">
    <property type="nucleotide sequence ID" value="NZ_MSDQ01000012.1"/>
</dbReference>
<protein>
    <submittedName>
        <fullName evidence="4">SAM-dependent methyltransferase</fullName>
    </submittedName>
</protein>
<sequence length="251" mass="28304">MSDDLNYKLYGEFGDRYDLHTPPHHYVHDHAFVIKQACGVGGEGRLLDLGCGTGVLLEKALAAGLDPLGIDSAPKMIECARARVGRNRVQLLPMQELEHEQVFDCVVSLSWSLNYCRDLDELRDVFRRCYRMLRPGGGLVLQVAHAPSAATEMPSFNVDLESGPGGPEDIVLHYRFWSEGPQKLLAEYEFECVSTAEHFKERHELRVADVRLLTSILAEIGFVHIEMLDSWRGEAFLHSISPFVLARRSLR</sequence>
<keyword evidence="2 4" id="KW-0808">Transferase</keyword>
<dbReference type="AlphaFoldDB" id="A0A1Q8TEH6"/>
<dbReference type="InterPro" id="IPR029063">
    <property type="entry name" value="SAM-dependent_MTases_sf"/>
</dbReference>
<dbReference type="Pfam" id="PF13649">
    <property type="entry name" value="Methyltransf_25"/>
    <property type="match status" value="1"/>
</dbReference>
<keyword evidence="5" id="KW-1185">Reference proteome</keyword>
<name>A0A1Q8TEH6_9GAMM</name>
<evidence type="ECO:0000313" key="4">
    <source>
        <dbReference type="EMBL" id="OLO12087.1"/>
    </source>
</evidence>